<dbReference type="EMBL" id="BGPR01006079">
    <property type="protein sequence ID" value="GBN15928.1"/>
    <property type="molecule type" value="Genomic_DNA"/>
</dbReference>
<proteinExistence type="predicted"/>
<evidence type="ECO:0000313" key="3">
    <source>
        <dbReference type="Proteomes" id="UP000499080"/>
    </source>
</evidence>
<dbReference type="Proteomes" id="UP000499080">
    <property type="component" value="Unassembled WGS sequence"/>
</dbReference>
<keyword evidence="3" id="KW-1185">Reference proteome</keyword>
<organism evidence="2 3">
    <name type="scientific">Araneus ventricosus</name>
    <name type="common">Orbweaver spider</name>
    <name type="synonym">Epeira ventricosa</name>
    <dbReference type="NCBI Taxonomy" id="182803"/>
    <lineage>
        <taxon>Eukaryota</taxon>
        <taxon>Metazoa</taxon>
        <taxon>Ecdysozoa</taxon>
        <taxon>Arthropoda</taxon>
        <taxon>Chelicerata</taxon>
        <taxon>Arachnida</taxon>
        <taxon>Araneae</taxon>
        <taxon>Araneomorphae</taxon>
        <taxon>Entelegynae</taxon>
        <taxon>Araneoidea</taxon>
        <taxon>Araneidae</taxon>
        <taxon>Araneus</taxon>
    </lineage>
</organism>
<protein>
    <submittedName>
        <fullName evidence="2">Uncharacterized protein</fullName>
    </submittedName>
</protein>
<reference evidence="2 3" key="1">
    <citation type="journal article" date="2019" name="Sci. Rep.">
        <title>Orb-weaving spider Araneus ventricosus genome elucidates the spidroin gene catalogue.</title>
        <authorList>
            <person name="Kono N."/>
            <person name="Nakamura H."/>
            <person name="Ohtoshi R."/>
            <person name="Moran D.A.P."/>
            <person name="Shinohara A."/>
            <person name="Yoshida Y."/>
            <person name="Fujiwara M."/>
            <person name="Mori M."/>
            <person name="Tomita M."/>
            <person name="Arakawa K."/>
        </authorList>
    </citation>
    <scope>NUCLEOTIDE SEQUENCE [LARGE SCALE GENOMIC DNA]</scope>
</reference>
<name>A0A4Y2LMK3_ARAVE</name>
<accession>A0A4Y2LMK3</accession>
<dbReference type="AlphaFoldDB" id="A0A4Y2LMK3"/>
<gene>
    <name evidence="2" type="ORF">AVEN_56365_1</name>
</gene>
<evidence type="ECO:0000256" key="1">
    <source>
        <dbReference type="SAM" id="MobiDB-lite"/>
    </source>
</evidence>
<evidence type="ECO:0000313" key="2">
    <source>
        <dbReference type="EMBL" id="GBN15928.1"/>
    </source>
</evidence>
<feature type="compositionally biased region" description="Polar residues" evidence="1">
    <location>
        <begin position="48"/>
        <end position="60"/>
    </location>
</feature>
<feature type="region of interest" description="Disordered" evidence="1">
    <location>
        <begin position="25"/>
        <end position="68"/>
    </location>
</feature>
<comment type="caution">
    <text evidence="2">The sequence shown here is derived from an EMBL/GenBank/DDBJ whole genome shotgun (WGS) entry which is preliminary data.</text>
</comment>
<sequence>MAASPGPSFCPHKFHPKFTLGLRSPFLLRSRNQTRKKNPPPSRWFSPEKTQNPRLSSSSAKRPASLRHRQLRHLPLRRSPKFRDRTRFQHAVKFVNHRYFLFKRDSQCFSLGHASWRT</sequence>